<dbReference type="GO" id="GO:0020037">
    <property type="term" value="F:heme binding"/>
    <property type="evidence" value="ECO:0007669"/>
    <property type="project" value="UniProtKB-UniRule"/>
</dbReference>
<accession>A0A4Z0KLA7</accession>
<keyword evidence="11 14" id="KW-0408">Iron</keyword>
<dbReference type="PRINTS" id="PR00371">
    <property type="entry name" value="FPNCR"/>
</dbReference>
<name>A0A4Z0KLA7_BREAU</name>
<dbReference type="CDD" id="cd06206">
    <property type="entry name" value="bifunctional_CYPOR"/>
    <property type="match status" value="1"/>
</dbReference>
<dbReference type="GO" id="GO:0005506">
    <property type="term" value="F:iron ion binding"/>
    <property type="evidence" value="ECO:0007669"/>
    <property type="project" value="UniProtKB-UniRule"/>
</dbReference>
<feature type="domain" description="FAD-binding FR-type" evidence="17">
    <location>
        <begin position="669"/>
        <end position="902"/>
    </location>
</feature>
<evidence type="ECO:0000256" key="10">
    <source>
        <dbReference type="ARBA" id="ARBA00023002"/>
    </source>
</evidence>
<evidence type="ECO:0000313" key="19">
    <source>
        <dbReference type="Proteomes" id="UP000297736"/>
    </source>
</evidence>
<dbReference type="Gene3D" id="2.40.30.10">
    <property type="entry name" value="Translation factors"/>
    <property type="match status" value="2"/>
</dbReference>
<dbReference type="Pfam" id="PF00667">
    <property type="entry name" value="FAD_binding_1"/>
    <property type="match status" value="1"/>
</dbReference>
<dbReference type="FunFam" id="1.10.630.10:FF:000040">
    <property type="entry name" value="Bifunctional cytochrome P450/NADPH--P450 reductase"/>
    <property type="match status" value="1"/>
</dbReference>
<evidence type="ECO:0000259" key="16">
    <source>
        <dbReference type="PROSITE" id="PS50902"/>
    </source>
</evidence>
<feature type="binding site" description="axial binding residue" evidence="15">
    <location>
        <position position="406"/>
    </location>
    <ligand>
        <name>heme</name>
        <dbReference type="ChEBI" id="CHEBI:30413"/>
    </ligand>
    <ligandPart>
        <name>Fe</name>
        <dbReference type="ChEBI" id="CHEBI:18248"/>
    </ligandPart>
</feature>
<dbReference type="GO" id="GO:0070330">
    <property type="term" value="F:aromatase activity"/>
    <property type="evidence" value="ECO:0007669"/>
    <property type="project" value="UniProtKB-UniRule"/>
</dbReference>
<dbReference type="SUPFAM" id="SSF52218">
    <property type="entry name" value="Flavoproteins"/>
    <property type="match status" value="1"/>
</dbReference>
<keyword evidence="3 14" id="KW-0813">Transport</keyword>
<dbReference type="InterPro" id="IPR017938">
    <property type="entry name" value="Riboflavin_synthase-like_b-brl"/>
</dbReference>
<keyword evidence="4 14" id="KW-0349">Heme</keyword>
<evidence type="ECO:0000256" key="12">
    <source>
        <dbReference type="ARBA" id="ARBA00023033"/>
    </source>
</evidence>
<dbReference type="Gene3D" id="1.10.630.10">
    <property type="entry name" value="Cytochrome P450"/>
    <property type="match status" value="1"/>
</dbReference>
<dbReference type="PANTHER" id="PTHR19384">
    <property type="entry name" value="NITRIC OXIDE SYNTHASE-RELATED"/>
    <property type="match status" value="1"/>
</dbReference>
<dbReference type="PIRSF" id="PIRSF000209">
    <property type="entry name" value="Bifunctional_P450_P450R"/>
    <property type="match status" value="1"/>
</dbReference>
<evidence type="ECO:0000256" key="3">
    <source>
        <dbReference type="ARBA" id="ARBA00022448"/>
    </source>
</evidence>
<evidence type="ECO:0000313" key="18">
    <source>
        <dbReference type="EMBL" id="TGD39678.1"/>
    </source>
</evidence>
<dbReference type="PROSITE" id="PS50902">
    <property type="entry name" value="FLAVODOXIN_LIKE"/>
    <property type="match status" value="1"/>
</dbReference>
<keyword evidence="10 14" id="KW-0560">Oxidoreductase</keyword>
<evidence type="ECO:0000259" key="17">
    <source>
        <dbReference type="PROSITE" id="PS51384"/>
    </source>
</evidence>
<evidence type="ECO:0000256" key="7">
    <source>
        <dbReference type="ARBA" id="ARBA00022723"/>
    </source>
</evidence>
<dbReference type="SUPFAM" id="SSF48264">
    <property type="entry name" value="Cytochrome P450"/>
    <property type="match status" value="1"/>
</dbReference>
<sequence length="1059" mass="116092">MSDVMRVPQPPTKPFVGNLFDVDTSKPVQGLMKLAETYGGFFKVSIAGDDMYIAGSQEIVNELCDESRFGKKIDVTLENLRPIVADALFTAHDEEPNWGKAHRILVPAFGPLGVRSMFPGMRDIAEQMMLRWERFGSDAVIDVPADMTRLTLDTISLCAFDFRFNSFYNDELPPFVGAMTGALDKALSRSLRPKFVNALDFTGNRKFDVNTALLHTVAGELIADRRADPNSLAKDDLLGRMLNGRDPETGEGLADENIANQMVTFLVAGHETTSGLLSFTTYLLLRNPEVLDKARALVDEVAGDNVLQLAHLGKLRYLEQILMETLRLWPTAAGFAVAPHETTLLAGKYELTPEDTVMVMSPILHRDTTVWGNDVEAFVPERFDPARAELLPPNAWKPFGNGARACIGRPFAMQEAHLVLAMMLQRFDLALDDPDYELSIHESLTMKPEDLCIRVTARSPSATLNPAPRPAPAATASAGLTDEVELDAETATGLSVLFGGNSGSSEQFAARIAGDAARYGFASTLLPLDAVVDELPTEGAVIVVTASYEGQPPDNAGRMIPALEALDEGALSGVSYAVFGNGNRQWARTYQAIPKRVDAALERAGATRVVKRGEADSGGDFFGDFDTWYAQLWPAMQEAFNIDPVEVDTSSTVTLEIVDGGRQTALQLPDLGRGVVVENRELTDMTSEHAASKRHLEVVLPKGSSYRAGDYLAVLPRNDDALVERVLRRFAMTPDTMIRITQVTGRAGLPVGEPISVDDLLTNYVELSQPATRRQVAALATPTRCTPERADLDRLADTDYDTLVLGKRMSVLELLERYQSVPIEFATFLQMLPPMKARQYSISSSPLWSPDRATLTIAVVDEPARSGHGQFRGTSSGYLADREPGDRISVAVRPSNTHFHPPQDPATPIVLICAGSGIAPFRGFLQERAIQKADGQEVGEALLFFGARHPNADYLYQDELVGWDTQDVVTVLPAFSREPDTTAPYVQDQVWAHRARIAELFQQGGTVYLCGDGERMAPAVRDTLTRIYQDATDATRDEAEQWIDAIEREHGRFVADIFA</sequence>
<comment type="caution">
    <text evidence="18">The sequence shown here is derived from an EMBL/GenBank/DDBJ whole genome shotgun (WGS) entry which is preliminary data.</text>
</comment>
<dbReference type="Pfam" id="PF00258">
    <property type="entry name" value="Flavodoxin_1"/>
    <property type="match status" value="1"/>
</dbReference>
<dbReference type="AlphaFoldDB" id="A0A4Z0KLA7"/>
<dbReference type="Gene3D" id="1.20.990.10">
    <property type="entry name" value="NADPH-cytochrome p450 Reductase, Chain A, domain 3"/>
    <property type="match status" value="1"/>
</dbReference>
<dbReference type="InterPro" id="IPR036396">
    <property type="entry name" value="Cyt_P450_sf"/>
</dbReference>
<dbReference type="InterPro" id="IPR001128">
    <property type="entry name" value="Cyt_P450"/>
</dbReference>
<protein>
    <recommendedName>
        <fullName evidence="14">Bifunctional cytochrome P450/NADPH--P450 reductase</fullName>
    </recommendedName>
    <domain>
        <recommendedName>
            <fullName evidence="14">Cytochrome P450</fullName>
            <ecNumber evidence="14">1.14.14.1</ecNumber>
        </recommendedName>
    </domain>
    <domain>
        <recommendedName>
            <fullName evidence="14">NADPH--cytochrome P450 reductase</fullName>
            <ecNumber evidence="14">1.6.2.4</ecNumber>
        </recommendedName>
    </domain>
</protein>
<dbReference type="InterPro" id="IPR029039">
    <property type="entry name" value="Flavoprotein-like_sf"/>
</dbReference>
<dbReference type="RefSeq" id="WP_135446972.1">
    <property type="nucleotide sequence ID" value="NZ_RHFF01000004.1"/>
</dbReference>
<dbReference type="EC" id="1.6.2.4" evidence="14"/>
<dbReference type="Pfam" id="PF00175">
    <property type="entry name" value="NAD_binding_1"/>
    <property type="match status" value="1"/>
</dbReference>
<evidence type="ECO:0000256" key="5">
    <source>
        <dbReference type="ARBA" id="ARBA00022630"/>
    </source>
</evidence>
<organism evidence="18 19">
    <name type="scientific">Brevibacterium aurantiacum</name>
    <dbReference type="NCBI Taxonomy" id="273384"/>
    <lineage>
        <taxon>Bacteria</taxon>
        <taxon>Bacillati</taxon>
        <taxon>Actinomycetota</taxon>
        <taxon>Actinomycetes</taxon>
        <taxon>Micrococcales</taxon>
        <taxon>Brevibacteriaceae</taxon>
        <taxon>Brevibacterium</taxon>
    </lineage>
</organism>
<dbReference type="InterPro" id="IPR003097">
    <property type="entry name" value="CysJ-like_FAD-binding"/>
</dbReference>
<dbReference type="InterPro" id="IPR017972">
    <property type="entry name" value="Cyt_P450_CS"/>
</dbReference>
<dbReference type="EMBL" id="RHFF01000004">
    <property type="protein sequence ID" value="TGD39678.1"/>
    <property type="molecule type" value="Genomic_DNA"/>
</dbReference>
<dbReference type="CDD" id="cd11068">
    <property type="entry name" value="CYP120A1"/>
    <property type="match status" value="1"/>
</dbReference>
<proteinExistence type="inferred from homology"/>
<keyword evidence="5 14" id="KW-0285">Flavoprotein</keyword>
<comment type="cofactor">
    <cofactor evidence="1 14 15">
        <name>heme</name>
        <dbReference type="ChEBI" id="CHEBI:30413"/>
    </cofactor>
</comment>
<dbReference type="EC" id="1.14.14.1" evidence="14"/>
<evidence type="ECO:0000256" key="1">
    <source>
        <dbReference type="ARBA" id="ARBA00001971"/>
    </source>
</evidence>
<dbReference type="InterPro" id="IPR039261">
    <property type="entry name" value="FNR_nucleotide-bd"/>
</dbReference>
<comment type="similarity">
    <text evidence="2 14">In the N-terminal section; belongs to the cytochrome P450 family.</text>
</comment>
<keyword evidence="7 14" id="KW-0479">Metal-binding</keyword>
<keyword evidence="9 14" id="KW-0521">NADP</keyword>
<gene>
    <name evidence="18" type="ORF">EB834_06005</name>
</gene>
<dbReference type="InterPro" id="IPR001094">
    <property type="entry name" value="Flavdoxin-like"/>
</dbReference>
<keyword evidence="8 14" id="KW-0274">FAD</keyword>
<evidence type="ECO:0000256" key="8">
    <source>
        <dbReference type="ARBA" id="ARBA00022827"/>
    </source>
</evidence>
<keyword evidence="14" id="KW-0249">Electron transport</keyword>
<dbReference type="Gene3D" id="3.40.50.360">
    <property type="match status" value="1"/>
</dbReference>
<dbReference type="Proteomes" id="UP000297736">
    <property type="component" value="Unassembled WGS sequence"/>
</dbReference>
<dbReference type="Pfam" id="PF00067">
    <property type="entry name" value="p450"/>
    <property type="match status" value="1"/>
</dbReference>
<comment type="catalytic activity">
    <reaction evidence="13 14">
        <text>2 oxidized [cytochrome P450] + NADPH = 2 reduced [cytochrome P450] + NADP(+) + H(+)</text>
        <dbReference type="Rhea" id="RHEA:24040"/>
        <dbReference type="Rhea" id="RHEA-COMP:14627"/>
        <dbReference type="Rhea" id="RHEA-COMP:14628"/>
        <dbReference type="ChEBI" id="CHEBI:15378"/>
        <dbReference type="ChEBI" id="CHEBI:55376"/>
        <dbReference type="ChEBI" id="CHEBI:57783"/>
        <dbReference type="ChEBI" id="CHEBI:58349"/>
        <dbReference type="ChEBI" id="CHEBI:60344"/>
        <dbReference type="EC" id="1.6.2.4"/>
    </reaction>
</comment>
<reference evidence="18 19" key="1">
    <citation type="submission" date="2018-10" db="EMBL/GenBank/DDBJ databases">
        <title>Brevibacterium genomes from Austrain hard cheese rinds.</title>
        <authorList>
            <person name="Anast J.M."/>
            <person name="Dzieciol M."/>
            <person name="Schultz D.L."/>
            <person name="Mann E."/>
            <person name="Wagner M."/>
            <person name="Schmitz-Esser S."/>
        </authorList>
    </citation>
    <scope>NUCLEOTIDE SEQUENCE [LARGE SCALE GENOMIC DNA]</scope>
    <source>
        <strain evidence="18 19">L261</strain>
    </source>
</reference>
<dbReference type="Gene3D" id="3.40.50.80">
    <property type="entry name" value="Nucleotide-binding domain of ferredoxin-NADP reductase (FNR) module"/>
    <property type="match status" value="1"/>
</dbReference>
<evidence type="ECO:0000256" key="14">
    <source>
        <dbReference type="PIRNR" id="PIRNR000209"/>
    </source>
</evidence>
<dbReference type="InterPro" id="IPR017927">
    <property type="entry name" value="FAD-bd_FR_type"/>
</dbReference>
<evidence type="ECO:0000256" key="9">
    <source>
        <dbReference type="ARBA" id="ARBA00022857"/>
    </source>
</evidence>
<evidence type="ECO:0000256" key="13">
    <source>
        <dbReference type="ARBA" id="ARBA00049342"/>
    </source>
</evidence>
<evidence type="ECO:0000256" key="6">
    <source>
        <dbReference type="ARBA" id="ARBA00022643"/>
    </source>
</evidence>
<dbReference type="PRINTS" id="PR00369">
    <property type="entry name" value="FLAVODOXIN"/>
</dbReference>
<dbReference type="InterPro" id="IPR001709">
    <property type="entry name" value="Flavoprot_Pyr_Nucl_cyt_Rdtase"/>
</dbReference>
<feature type="domain" description="Flavodoxin-like" evidence="16">
    <location>
        <begin position="494"/>
        <end position="633"/>
    </location>
</feature>
<comment type="catalytic activity">
    <reaction evidence="14">
        <text>an organic molecule + reduced [NADPH--hemoprotein reductase] + O2 = an alcohol + oxidized [NADPH--hemoprotein reductase] + H2O + H(+)</text>
        <dbReference type="Rhea" id="RHEA:17149"/>
        <dbReference type="Rhea" id="RHEA-COMP:11964"/>
        <dbReference type="Rhea" id="RHEA-COMP:11965"/>
        <dbReference type="ChEBI" id="CHEBI:15377"/>
        <dbReference type="ChEBI" id="CHEBI:15378"/>
        <dbReference type="ChEBI" id="CHEBI:15379"/>
        <dbReference type="ChEBI" id="CHEBI:30879"/>
        <dbReference type="ChEBI" id="CHEBI:57618"/>
        <dbReference type="ChEBI" id="CHEBI:58210"/>
        <dbReference type="ChEBI" id="CHEBI:142491"/>
        <dbReference type="EC" id="1.14.14.1"/>
    </reaction>
</comment>
<keyword evidence="6 14" id="KW-0288">FMN</keyword>
<evidence type="ECO:0000256" key="4">
    <source>
        <dbReference type="ARBA" id="ARBA00022617"/>
    </source>
</evidence>
<dbReference type="GO" id="GO:0003958">
    <property type="term" value="F:NADPH-hemoprotein reductase activity"/>
    <property type="evidence" value="ECO:0007669"/>
    <property type="project" value="UniProtKB-UniRule"/>
</dbReference>
<dbReference type="SUPFAM" id="SSF52343">
    <property type="entry name" value="Ferredoxin reductase-like, C-terminal NADP-linked domain"/>
    <property type="match status" value="1"/>
</dbReference>
<dbReference type="PANTHER" id="PTHR19384:SF127">
    <property type="entry name" value="BIFUNCTIONAL CYTOCHROME P450_NADPH--P450 REDUCTASE"/>
    <property type="match status" value="1"/>
</dbReference>
<evidence type="ECO:0000256" key="11">
    <source>
        <dbReference type="ARBA" id="ARBA00023004"/>
    </source>
</evidence>
<dbReference type="GO" id="GO:0010181">
    <property type="term" value="F:FMN binding"/>
    <property type="evidence" value="ECO:0007669"/>
    <property type="project" value="UniProtKB-UniRule"/>
</dbReference>
<dbReference type="InterPro" id="IPR001433">
    <property type="entry name" value="OxRdtase_FAD/NAD-bd"/>
</dbReference>
<dbReference type="InterPro" id="IPR023206">
    <property type="entry name" value="Bifunctional_P450_P450_red"/>
</dbReference>
<evidence type="ECO:0000256" key="2">
    <source>
        <dbReference type="ARBA" id="ARBA00010018"/>
    </source>
</evidence>
<dbReference type="PROSITE" id="PS51384">
    <property type="entry name" value="FAD_FR"/>
    <property type="match status" value="1"/>
</dbReference>
<dbReference type="InterPro" id="IPR023173">
    <property type="entry name" value="NADPH_Cyt_P450_Rdtase_alpha"/>
</dbReference>
<evidence type="ECO:0000256" key="15">
    <source>
        <dbReference type="PIRSR" id="PIRSR000209-1"/>
    </source>
</evidence>
<dbReference type="SUPFAM" id="SSF63380">
    <property type="entry name" value="Riboflavin synthase domain-like"/>
    <property type="match status" value="1"/>
</dbReference>
<keyword evidence="12 14" id="KW-0503">Monooxygenase</keyword>
<comment type="cofactor">
    <cofactor evidence="14">
        <name>FAD</name>
        <dbReference type="ChEBI" id="CHEBI:57692"/>
    </cofactor>
    <cofactor evidence="14">
        <name>FMN</name>
        <dbReference type="ChEBI" id="CHEBI:58210"/>
    </cofactor>
</comment>
<dbReference type="InterPro" id="IPR008254">
    <property type="entry name" value="Flavodoxin/NO_synth"/>
</dbReference>
<dbReference type="GO" id="GO:0005829">
    <property type="term" value="C:cytosol"/>
    <property type="evidence" value="ECO:0007669"/>
    <property type="project" value="TreeGrafter"/>
</dbReference>
<dbReference type="PROSITE" id="PS00086">
    <property type="entry name" value="CYTOCHROME_P450"/>
    <property type="match status" value="1"/>
</dbReference>
<dbReference type="GO" id="GO:0050660">
    <property type="term" value="F:flavin adenine dinucleotide binding"/>
    <property type="evidence" value="ECO:0007669"/>
    <property type="project" value="TreeGrafter"/>
</dbReference>